<reference evidence="2" key="1">
    <citation type="journal article" date="2020" name="Fungal Divers.">
        <title>Resolving the Mortierellaceae phylogeny through synthesis of multi-gene phylogenetics and phylogenomics.</title>
        <authorList>
            <person name="Vandepol N."/>
            <person name="Liber J."/>
            <person name="Desiro A."/>
            <person name="Na H."/>
            <person name="Kennedy M."/>
            <person name="Barry K."/>
            <person name="Grigoriev I.V."/>
            <person name="Miller A.N."/>
            <person name="O'Donnell K."/>
            <person name="Stajich J.E."/>
            <person name="Bonito G."/>
        </authorList>
    </citation>
    <scope>NUCLEOTIDE SEQUENCE</scope>
    <source>
        <strain evidence="2">NVP60</strain>
    </source>
</reference>
<name>A0A9P6QRU9_9FUNG</name>
<proteinExistence type="predicted"/>
<evidence type="ECO:0000313" key="2">
    <source>
        <dbReference type="EMBL" id="KAG0292392.1"/>
    </source>
</evidence>
<comment type="caution">
    <text evidence="2">The sequence shown here is derived from an EMBL/GenBank/DDBJ whole genome shotgun (WGS) entry which is preliminary data.</text>
</comment>
<sequence length="188" mass="19905">MENRRRRSVGGISVGGGGSGSMGYGTDGQFEDVNEEVGSNFSDEEFDDFADDARSRKRVSGSDLDYSGVDGVAVSGGGTGSVRRRVNQQGGNKTWHGTTIGSERRRPRSLVLPRGCGEPALPWTTMLDPRLGSGLESGSGSGSGSVVRVPRHLDRDDDEIDYREMMIMTPAIASDPPQSPPDAAPSSL</sequence>
<gene>
    <name evidence="2" type="ORF">BGZ97_005608</name>
</gene>
<evidence type="ECO:0000313" key="3">
    <source>
        <dbReference type="Proteomes" id="UP000823405"/>
    </source>
</evidence>
<dbReference type="AlphaFoldDB" id="A0A9P6QRU9"/>
<feature type="compositionally biased region" description="Gly residues" evidence="1">
    <location>
        <begin position="12"/>
        <end position="26"/>
    </location>
</feature>
<protein>
    <submittedName>
        <fullName evidence="2">Uncharacterized protein</fullName>
    </submittedName>
</protein>
<feature type="region of interest" description="Disordered" evidence="1">
    <location>
        <begin position="1"/>
        <end position="157"/>
    </location>
</feature>
<accession>A0A9P6QRU9</accession>
<feature type="compositionally biased region" description="Polar residues" evidence="1">
    <location>
        <begin position="87"/>
        <end position="101"/>
    </location>
</feature>
<dbReference type="EMBL" id="JAAAIN010002512">
    <property type="protein sequence ID" value="KAG0292392.1"/>
    <property type="molecule type" value="Genomic_DNA"/>
</dbReference>
<dbReference type="OrthoDB" id="2441606at2759"/>
<organism evidence="2 3">
    <name type="scientific">Linnemannia gamsii</name>
    <dbReference type="NCBI Taxonomy" id="64522"/>
    <lineage>
        <taxon>Eukaryota</taxon>
        <taxon>Fungi</taxon>
        <taxon>Fungi incertae sedis</taxon>
        <taxon>Mucoromycota</taxon>
        <taxon>Mortierellomycotina</taxon>
        <taxon>Mortierellomycetes</taxon>
        <taxon>Mortierellales</taxon>
        <taxon>Mortierellaceae</taxon>
        <taxon>Linnemannia</taxon>
    </lineage>
</organism>
<keyword evidence="3" id="KW-1185">Reference proteome</keyword>
<dbReference type="Proteomes" id="UP000823405">
    <property type="component" value="Unassembled WGS sequence"/>
</dbReference>
<feature type="non-terminal residue" evidence="2">
    <location>
        <position position="188"/>
    </location>
</feature>
<evidence type="ECO:0000256" key="1">
    <source>
        <dbReference type="SAM" id="MobiDB-lite"/>
    </source>
</evidence>